<dbReference type="RefSeq" id="XP_003746097.1">
    <property type="nucleotide sequence ID" value="XM_003746049.2"/>
</dbReference>
<feature type="compositionally biased region" description="Basic residues" evidence="1">
    <location>
        <begin position="110"/>
        <end position="119"/>
    </location>
</feature>
<sequence length="346" mass="39033">MEMTDEIVTRAVGASSVSELDDPVLENLVEIIDAFNETWTDLIESYIDATDDDDDSEGASSSAIDDFADVLTGAVSAIQQLYISHPDNAQLRLLSTMMSRGRQLSESGRFSRRNRHLPRRNTSAAEIRSSRSSCAIEDDDDNSDFETISSSRTYSVNDVDESEQGTDHESRSDGNSSFEMESDLYYYSYLSMSDLASDGASIHSCDSSSDDDDFSDEEFMDESEDWTIPTRLAKTCHVLQEKVVRQMLRKDYEPQWYDVVDLVLESDEQSSKGPAEPDCLDDYKIIQDPARDFSKLINKQLLRNERAHIISLVQTAPESTRLEITANTLFLPRNLEHSDEDRLDMG</sequence>
<feature type="region of interest" description="Disordered" evidence="1">
    <location>
        <begin position="104"/>
        <end position="177"/>
    </location>
</feature>
<evidence type="ECO:0000256" key="1">
    <source>
        <dbReference type="SAM" id="MobiDB-lite"/>
    </source>
</evidence>
<feature type="compositionally biased region" description="Polar residues" evidence="1">
    <location>
        <begin position="145"/>
        <end position="156"/>
    </location>
</feature>
<gene>
    <name evidence="3" type="primary">LOC100898652</name>
</gene>
<dbReference type="AlphaFoldDB" id="A0AAJ6QUC7"/>
<evidence type="ECO:0000313" key="3">
    <source>
        <dbReference type="RefSeq" id="XP_003746097.1"/>
    </source>
</evidence>
<keyword evidence="2" id="KW-1185">Reference proteome</keyword>
<dbReference type="Proteomes" id="UP000694867">
    <property type="component" value="Unplaced"/>
</dbReference>
<organism evidence="2 3">
    <name type="scientific">Galendromus occidentalis</name>
    <name type="common">western predatory mite</name>
    <dbReference type="NCBI Taxonomy" id="34638"/>
    <lineage>
        <taxon>Eukaryota</taxon>
        <taxon>Metazoa</taxon>
        <taxon>Ecdysozoa</taxon>
        <taxon>Arthropoda</taxon>
        <taxon>Chelicerata</taxon>
        <taxon>Arachnida</taxon>
        <taxon>Acari</taxon>
        <taxon>Parasitiformes</taxon>
        <taxon>Mesostigmata</taxon>
        <taxon>Gamasina</taxon>
        <taxon>Phytoseioidea</taxon>
        <taxon>Phytoseiidae</taxon>
        <taxon>Typhlodrominae</taxon>
        <taxon>Galendromus</taxon>
    </lineage>
</organism>
<proteinExistence type="predicted"/>
<dbReference type="GeneID" id="100898652"/>
<dbReference type="KEGG" id="goe:100898652"/>
<name>A0AAJ6QUC7_9ACAR</name>
<protein>
    <submittedName>
        <fullName evidence="3">Uncharacterized protein LOC100898652</fullName>
    </submittedName>
</protein>
<evidence type="ECO:0000313" key="2">
    <source>
        <dbReference type="Proteomes" id="UP000694867"/>
    </source>
</evidence>
<accession>A0AAJ6QUC7</accession>
<reference evidence="3" key="1">
    <citation type="submission" date="2025-08" db="UniProtKB">
        <authorList>
            <consortium name="RefSeq"/>
        </authorList>
    </citation>
    <scope>IDENTIFICATION</scope>
</reference>